<accession>A0ABS8G6K7</accession>
<dbReference type="InterPro" id="IPR001867">
    <property type="entry name" value="OmpR/PhoB-type_DNA-bd"/>
</dbReference>
<evidence type="ECO:0000256" key="1">
    <source>
        <dbReference type="ARBA" id="ARBA00023125"/>
    </source>
</evidence>
<name>A0ABS8G6K7_9ALTE</name>
<dbReference type="PANTHER" id="PTHR12558">
    <property type="entry name" value="CELL DIVISION CYCLE 16,23,27"/>
    <property type="match status" value="1"/>
</dbReference>
<dbReference type="SMART" id="SM00862">
    <property type="entry name" value="Trans_reg_C"/>
    <property type="match status" value="1"/>
</dbReference>
<feature type="domain" description="OmpR/PhoB-type" evidence="4">
    <location>
        <begin position="1"/>
        <end position="98"/>
    </location>
</feature>
<evidence type="ECO:0000313" key="5">
    <source>
        <dbReference type="EMBL" id="MCC2616165.1"/>
    </source>
</evidence>
<dbReference type="Gene3D" id="1.10.10.10">
    <property type="entry name" value="Winged helix-like DNA-binding domain superfamily/Winged helix DNA-binding domain"/>
    <property type="match status" value="1"/>
</dbReference>
<dbReference type="PROSITE" id="PS51755">
    <property type="entry name" value="OMPR_PHOB"/>
    <property type="match status" value="1"/>
</dbReference>
<dbReference type="InterPro" id="IPR016032">
    <property type="entry name" value="Sig_transdc_resp-reg_C-effctor"/>
</dbReference>
<dbReference type="InterPro" id="IPR011990">
    <property type="entry name" value="TPR-like_helical_dom_sf"/>
</dbReference>
<keyword evidence="2" id="KW-0802">TPR repeat</keyword>
<dbReference type="RefSeq" id="WP_229158903.1">
    <property type="nucleotide sequence ID" value="NZ_JAJEWP010000001.1"/>
</dbReference>
<dbReference type="Proteomes" id="UP001520878">
    <property type="component" value="Unassembled WGS sequence"/>
</dbReference>
<dbReference type="CDD" id="cd00383">
    <property type="entry name" value="trans_reg_C"/>
    <property type="match status" value="1"/>
</dbReference>
<evidence type="ECO:0000259" key="4">
    <source>
        <dbReference type="PROSITE" id="PS51755"/>
    </source>
</evidence>
<dbReference type="PANTHER" id="PTHR12558:SF33">
    <property type="entry name" value="BLL7664 PROTEIN"/>
    <property type="match status" value="1"/>
</dbReference>
<sequence>MIVTFEQYRLDTDNYQLCKNGIPIKVERQVFAVLHTLIENRHKVVTKQDLVDGVWNGRVMSDAAISSRIKSARQAVGDDGKRQRLIKTVHGIGFRFVGHIDAQPTSTQIAAPNMDSAVKLGSDDQRPSIIVLPFALSANSEPSILPQGLAHDLITGLSRLRWLKVISRSSAFLVAQGHTSLNDLCKLTDVRYCLSGFITLTATTMTLHYELTDTQTGAVLYADGTTVGRDDINQSRNELTKTLIGVLELQISDNEAHLAQLKAVENLDAWEAYHLATMHLYRFTPLDNQKATALFKRAVQLEPRFARAHAGLSAAEFQNAFNQYAGVDRQASMNASIDSAQKSIELDRLDPLANFVMGRTYWLKGETDNSIAWLERATTLNPNYAHGYYACGLATLMTRSEQRSYDHSAQAVSLSPIDPFLYGFYGIRAFSYLADEDIENACFWAEKAALQPEAIAVMDLLAAALFEMNKDMASATKWVARARQRHPHIDSGYFFKALPFGAGKIRTLLQSSFSRLSL</sequence>
<evidence type="ECO:0000313" key="6">
    <source>
        <dbReference type="Proteomes" id="UP001520878"/>
    </source>
</evidence>
<reference evidence="5 6" key="1">
    <citation type="submission" date="2021-10" db="EMBL/GenBank/DDBJ databases">
        <title>Draft genome of Aestuariibacter halophilus JC2043.</title>
        <authorList>
            <person name="Emsley S.A."/>
            <person name="Pfannmuller K.M."/>
            <person name="Ushijima B."/>
            <person name="Saw J.H."/>
            <person name="Videau P."/>
        </authorList>
    </citation>
    <scope>NUCLEOTIDE SEQUENCE [LARGE SCALE GENOMIC DNA]</scope>
    <source>
        <strain evidence="5 6">JC2043</strain>
    </source>
</reference>
<dbReference type="Gene3D" id="1.25.40.10">
    <property type="entry name" value="Tetratricopeptide repeat domain"/>
    <property type="match status" value="1"/>
</dbReference>
<gene>
    <name evidence="5" type="ORF">LJ739_07930</name>
</gene>
<dbReference type="SUPFAM" id="SSF46894">
    <property type="entry name" value="C-terminal effector domain of the bipartite response regulators"/>
    <property type="match status" value="1"/>
</dbReference>
<protein>
    <submittedName>
        <fullName evidence="5">Winged helix-turn-helix domain-containing protein</fullName>
    </submittedName>
</protein>
<comment type="caution">
    <text evidence="5">The sequence shown here is derived from an EMBL/GenBank/DDBJ whole genome shotgun (WGS) entry which is preliminary data.</text>
</comment>
<proteinExistence type="predicted"/>
<evidence type="ECO:0000256" key="3">
    <source>
        <dbReference type="PROSITE-ProRule" id="PRU01091"/>
    </source>
</evidence>
<dbReference type="InterPro" id="IPR019734">
    <property type="entry name" value="TPR_rpt"/>
</dbReference>
<evidence type="ECO:0000256" key="2">
    <source>
        <dbReference type="PROSITE-ProRule" id="PRU00339"/>
    </source>
</evidence>
<feature type="DNA-binding region" description="OmpR/PhoB-type" evidence="3">
    <location>
        <begin position="1"/>
        <end position="98"/>
    </location>
</feature>
<dbReference type="Pfam" id="PF00486">
    <property type="entry name" value="Trans_reg_C"/>
    <property type="match status" value="1"/>
</dbReference>
<dbReference type="EMBL" id="JAJEWP010000001">
    <property type="protein sequence ID" value="MCC2616165.1"/>
    <property type="molecule type" value="Genomic_DNA"/>
</dbReference>
<feature type="repeat" description="TPR" evidence="2">
    <location>
        <begin position="351"/>
        <end position="384"/>
    </location>
</feature>
<dbReference type="PROSITE" id="PS50005">
    <property type="entry name" value="TPR"/>
    <property type="match status" value="1"/>
</dbReference>
<keyword evidence="6" id="KW-1185">Reference proteome</keyword>
<dbReference type="Pfam" id="PF13414">
    <property type="entry name" value="TPR_11"/>
    <property type="match status" value="1"/>
</dbReference>
<organism evidence="5 6">
    <name type="scientific">Fluctibacter halophilus</name>
    <dbReference type="NCBI Taxonomy" id="226011"/>
    <lineage>
        <taxon>Bacteria</taxon>
        <taxon>Pseudomonadati</taxon>
        <taxon>Pseudomonadota</taxon>
        <taxon>Gammaproteobacteria</taxon>
        <taxon>Alteromonadales</taxon>
        <taxon>Alteromonadaceae</taxon>
        <taxon>Fluctibacter</taxon>
    </lineage>
</organism>
<keyword evidence="1 3" id="KW-0238">DNA-binding</keyword>
<dbReference type="InterPro" id="IPR036388">
    <property type="entry name" value="WH-like_DNA-bd_sf"/>
</dbReference>
<dbReference type="SUPFAM" id="SSF81901">
    <property type="entry name" value="HCP-like"/>
    <property type="match status" value="1"/>
</dbReference>